<dbReference type="SUPFAM" id="SSF51126">
    <property type="entry name" value="Pectin lyase-like"/>
    <property type="match status" value="1"/>
</dbReference>
<proteinExistence type="predicted"/>
<protein>
    <submittedName>
        <fullName evidence="4">Right-handed parallel beta-helix repeat-containing protein</fullName>
    </submittedName>
</protein>
<dbReference type="RefSeq" id="WP_377178646.1">
    <property type="nucleotide sequence ID" value="NZ_JBHUJB010000073.1"/>
</dbReference>
<dbReference type="EMBL" id="JBHUJB010000073">
    <property type="protein sequence ID" value="MFD2160207.1"/>
    <property type="molecule type" value="Genomic_DNA"/>
</dbReference>
<dbReference type="InterPro" id="IPR039448">
    <property type="entry name" value="Beta_helix"/>
</dbReference>
<evidence type="ECO:0000256" key="2">
    <source>
        <dbReference type="SAM" id="SignalP"/>
    </source>
</evidence>
<name>A0ABW4ZF59_9BACT</name>
<dbReference type="PANTHER" id="PTHR36453">
    <property type="entry name" value="SECRETED PROTEIN-RELATED"/>
    <property type="match status" value="1"/>
</dbReference>
<organism evidence="4 5">
    <name type="scientific">Rubritalea tangerina</name>
    <dbReference type="NCBI Taxonomy" id="430798"/>
    <lineage>
        <taxon>Bacteria</taxon>
        <taxon>Pseudomonadati</taxon>
        <taxon>Verrucomicrobiota</taxon>
        <taxon>Verrucomicrobiia</taxon>
        <taxon>Verrucomicrobiales</taxon>
        <taxon>Rubritaleaceae</taxon>
        <taxon>Rubritalea</taxon>
    </lineage>
</organism>
<dbReference type="InterPro" id="IPR012334">
    <property type="entry name" value="Pectin_lyas_fold"/>
</dbReference>
<evidence type="ECO:0000259" key="3">
    <source>
        <dbReference type="Pfam" id="PF13229"/>
    </source>
</evidence>
<accession>A0ABW4ZF59</accession>
<sequence length="837" mass="95823">MKIANYSSILGRLMAGALLTTLTFHSAELSAKETKFFYVSPAGDNQNPGTKDKPYKSLDATRNAVRQWKTQHPNQDITVYLRQGKYRLGQTVKFTLQDSGSDTQSITYASYPGELAEINGSRPVLNWKPLSDDSILPDRIKHLKDKIWVYSAPRIKDKTWKINTLYQGQKRLPRSRQGFAYDNPYYTSPQKSAPSPKFRKLTPEQQSNKEYISANRSEIIEQGLRGEGRFGCNELCAYLFYPKGAIRQWQNLDDIELFLFTRAEWLHEIRGIRRVDPSQRRAFFDFPTKFSTEMRQWRANAMATKYPHEFYVENAIDYMDEPGEWCVNTQLGKVFLLANEKPQNVEIAHLTECLLVEGQVEGVGVGKYRPGFTDTPVKNLHFKNLHFTKASGYQERQSNFYTHVAYDLYDAPSAMLRFRGTSHCSVENCLFNHSGAAGIRLDLYAQHNLIKNNKLHDLGRAGITLIGYSPGTKDVNKHNTIYNNHIYQIGQVQLSSVGIGIIQSGQNHVAHNTLHHFPFMGIATLGHWKHIANFAMKGQLWAKDHGFERPAYSAITRSQELKNKGNFYQFLHSKKNLIEYNELYHGCYALGDINPMYINTCSGENLIRRNLVHHSNSHSHVGTAYRTDGGSQHNHMVENIAYNCAGGFAVKSVGNRYINNLTLFDQEHYQGRHGHIKVVVQREKDLFQSQTLRNVCYTKAPIKKANVPYPTMRRWFPLFSLHVTGRNLTTINNYEKRQNPNNCDHNILYSTSPTPGPLPPLLGPNSEVTDPQFKNPANFDFTMLNQSMLKKHGILQVDASQIGLTREFPEKFRRYQIQNEPTQQVRICSKSHLTPKS</sequence>
<keyword evidence="5" id="KW-1185">Reference proteome</keyword>
<evidence type="ECO:0000313" key="5">
    <source>
        <dbReference type="Proteomes" id="UP001597389"/>
    </source>
</evidence>
<feature type="domain" description="Right handed beta helix" evidence="3">
    <location>
        <begin position="417"/>
        <end position="525"/>
    </location>
</feature>
<feature type="chain" id="PRO_5046636946" evidence="2">
    <location>
        <begin position="27"/>
        <end position="837"/>
    </location>
</feature>
<dbReference type="InterPro" id="IPR011050">
    <property type="entry name" value="Pectin_lyase_fold/virulence"/>
</dbReference>
<feature type="signal peptide" evidence="2">
    <location>
        <begin position="1"/>
        <end position="26"/>
    </location>
</feature>
<feature type="region of interest" description="Disordered" evidence="1">
    <location>
        <begin position="183"/>
        <end position="206"/>
    </location>
</feature>
<dbReference type="Proteomes" id="UP001597389">
    <property type="component" value="Unassembled WGS sequence"/>
</dbReference>
<reference evidence="5" key="1">
    <citation type="journal article" date="2019" name="Int. J. Syst. Evol. Microbiol.">
        <title>The Global Catalogue of Microorganisms (GCM) 10K type strain sequencing project: providing services to taxonomists for standard genome sequencing and annotation.</title>
        <authorList>
            <consortium name="The Broad Institute Genomics Platform"/>
            <consortium name="The Broad Institute Genome Sequencing Center for Infectious Disease"/>
            <person name="Wu L."/>
            <person name="Ma J."/>
        </authorList>
    </citation>
    <scope>NUCLEOTIDE SEQUENCE [LARGE SCALE GENOMIC DNA]</scope>
    <source>
        <strain evidence="5">CCUG 57942</strain>
    </source>
</reference>
<dbReference type="InterPro" id="IPR006626">
    <property type="entry name" value="PbH1"/>
</dbReference>
<dbReference type="Pfam" id="PF13229">
    <property type="entry name" value="Beta_helix"/>
    <property type="match status" value="1"/>
</dbReference>
<dbReference type="PANTHER" id="PTHR36453:SF1">
    <property type="entry name" value="RIGHT HANDED BETA HELIX DOMAIN-CONTAINING PROTEIN"/>
    <property type="match status" value="1"/>
</dbReference>
<keyword evidence="2" id="KW-0732">Signal</keyword>
<evidence type="ECO:0000256" key="1">
    <source>
        <dbReference type="SAM" id="MobiDB-lite"/>
    </source>
</evidence>
<dbReference type="Gene3D" id="2.160.20.10">
    <property type="entry name" value="Single-stranded right-handed beta-helix, Pectin lyase-like"/>
    <property type="match status" value="2"/>
</dbReference>
<dbReference type="SMART" id="SM00710">
    <property type="entry name" value="PbH1"/>
    <property type="match status" value="4"/>
</dbReference>
<gene>
    <name evidence="4" type="ORF">ACFSW8_14990</name>
</gene>
<evidence type="ECO:0000313" key="4">
    <source>
        <dbReference type="EMBL" id="MFD2160207.1"/>
    </source>
</evidence>
<comment type="caution">
    <text evidence="4">The sequence shown here is derived from an EMBL/GenBank/DDBJ whole genome shotgun (WGS) entry which is preliminary data.</text>
</comment>